<name>W7YS54_9BACT</name>
<proteinExistence type="predicted"/>
<dbReference type="AlphaFoldDB" id="W7YS54"/>
<gene>
    <name evidence="1" type="ORF">JCM21142_94006</name>
</gene>
<dbReference type="OrthoDB" id="1122858at2"/>
<accession>W7YS54</accession>
<organism evidence="1 2">
    <name type="scientific">Saccharicrinis fermentans DSM 9555 = JCM 21142</name>
    <dbReference type="NCBI Taxonomy" id="869213"/>
    <lineage>
        <taxon>Bacteria</taxon>
        <taxon>Pseudomonadati</taxon>
        <taxon>Bacteroidota</taxon>
        <taxon>Bacteroidia</taxon>
        <taxon>Marinilabiliales</taxon>
        <taxon>Marinilabiliaceae</taxon>
        <taxon>Saccharicrinis</taxon>
    </lineage>
</organism>
<sequence length="70" mass="8045">MSKIDKINVIEEEKQVLVLLQEKGKCLYGNIFKELNMAQTKGAEVIYSLTNKGYIKNAERSSYYELAIEI</sequence>
<dbReference type="Proteomes" id="UP000019402">
    <property type="component" value="Unassembled WGS sequence"/>
</dbReference>
<keyword evidence="2" id="KW-1185">Reference proteome</keyword>
<dbReference type="RefSeq" id="WP_044214146.1">
    <property type="nucleotide sequence ID" value="NZ_BAMD01000077.1"/>
</dbReference>
<evidence type="ECO:0000313" key="1">
    <source>
        <dbReference type="EMBL" id="GAF05279.1"/>
    </source>
</evidence>
<reference evidence="1 2" key="1">
    <citation type="journal article" date="2014" name="Genome Announc.">
        <title>Draft Genome Sequence of Cytophaga fermentans JCM 21142T, a Facultative Anaerobe Isolated from Marine Mud.</title>
        <authorList>
            <person name="Starns D."/>
            <person name="Oshima K."/>
            <person name="Suda W."/>
            <person name="Iino T."/>
            <person name="Yuki M."/>
            <person name="Inoue J."/>
            <person name="Kitamura K."/>
            <person name="Iida T."/>
            <person name="Darby A."/>
            <person name="Hattori M."/>
            <person name="Ohkuma M."/>
        </authorList>
    </citation>
    <scope>NUCLEOTIDE SEQUENCE [LARGE SCALE GENOMIC DNA]</scope>
    <source>
        <strain evidence="1 2">JCM 21142</strain>
    </source>
</reference>
<dbReference type="STRING" id="869213.GCA_000517085_00129"/>
<evidence type="ECO:0000313" key="2">
    <source>
        <dbReference type="Proteomes" id="UP000019402"/>
    </source>
</evidence>
<dbReference type="EMBL" id="BAMD01000077">
    <property type="protein sequence ID" value="GAF05279.1"/>
    <property type="molecule type" value="Genomic_DNA"/>
</dbReference>
<protein>
    <submittedName>
        <fullName evidence="1">Uncharacterized protein</fullName>
    </submittedName>
</protein>
<comment type="caution">
    <text evidence="1">The sequence shown here is derived from an EMBL/GenBank/DDBJ whole genome shotgun (WGS) entry which is preliminary data.</text>
</comment>